<dbReference type="GO" id="GO:0043461">
    <property type="term" value="P:proton-transporting ATP synthase complex assembly"/>
    <property type="evidence" value="ECO:0007669"/>
    <property type="project" value="InterPro"/>
</dbReference>
<keyword evidence="3" id="KW-0143">Chaperone</keyword>
<dbReference type="RefSeq" id="WP_214625168.1">
    <property type="nucleotide sequence ID" value="NZ_JAHGAW010000013.1"/>
</dbReference>
<dbReference type="SUPFAM" id="SSF160909">
    <property type="entry name" value="ATP12-like"/>
    <property type="match status" value="1"/>
</dbReference>
<gene>
    <name evidence="4" type="ORF">KK488_18380</name>
</gene>
<dbReference type="EMBL" id="JAHGAW010000013">
    <property type="protein sequence ID" value="MBT2188916.1"/>
    <property type="molecule type" value="Genomic_DNA"/>
</dbReference>
<reference evidence="4" key="1">
    <citation type="submission" date="2021-05" db="EMBL/GenBank/DDBJ databases">
        <title>Genome of Sphingobium sp. strain.</title>
        <authorList>
            <person name="Fan R."/>
        </authorList>
    </citation>
    <scope>NUCLEOTIDE SEQUENCE</scope>
    <source>
        <strain evidence="4">H33</strain>
    </source>
</reference>
<protein>
    <submittedName>
        <fullName evidence="4">ATPase</fullName>
    </submittedName>
</protein>
<keyword evidence="2" id="KW-0809">Transit peptide</keyword>
<evidence type="ECO:0000256" key="1">
    <source>
        <dbReference type="ARBA" id="ARBA00008231"/>
    </source>
</evidence>
<dbReference type="Pfam" id="PF07542">
    <property type="entry name" value="ATP12"/>
    <property type="match status" value="1"/>
</dbReference>
<dbReference type="InterPro" id="IPR011419">
    <property type="entry name" value="ATP12_ATP_synth-F1-assembly"/>
</dbReference>
<dbReference type="Gene3D" id="3.30.2180.10">
    <property type="entry name" value="ATP12-like"/>
    <property type="match status" value="1"/>
</dbReference>
<evidence type="ECO:0000256" key="3">
    <source>
        <dbReference type="ARBA" id="ARBA00023186"/>
    </source>
</evidence>
<evidence type="ECO:0000313" key="5">
    <source>
        <dbReference type="Proteomes" id="UP001138757"/>
    </source>
</evidence>
<dbReference type="Gene3D" id="1.10.3580.10">
    <property type="entry name" value="ATP12 ATPase"/>
    <property type="match status" value="1"/>
</dbReference>
<evidence type="ECO:0000256" key="2">
    <source>
        <dbReference type="ARBA" id="ARBA00022946"/>
    </source>
</evidence>
<evidence type="ECO:0000313" key="4">
    <source>
        <dbReference type="EMBL" id="MBT2188916.1"/>
    </source>
</evidence>
<dbReference type="PANTHER" id="PTHR21013">
    <property type="entry name" value="ATP SYNTHASE MITOCHONDRIAL F1 COMPLEX ASSEMBLY FACTOR 2/ATP12 PROTEIN, MITOCHONDRIAL PRECURSOR"/>
    <property type="match status" value="1"/>
</dbReference>
<accession>A0A9X1DFD9</accession>
<dbReference type="Proteomes" id="UP001138757">
    <property type="component" value="Unassembled WGS sequence"/>
</dbReference>
<proteinExistence type="inferred from homology"/>
<comment type="similarity">
    <text evidence="1">Belongs to the ATP12 family.</text>
</comment>
<dbReference type="InterPro" id="IPR042272">
    <property type="entry name" value="ATP12_ATP_synth-F1-assembly_N"/>
</dbReference>
<dbReference type="PANTHER" id="PTHR21013:SF10">
    <property type="entry name" value="ATP SYNTHASE MITOCHONDRIAL F1 COMPLEX ASSEMBLY FACTOR 2"/>
    <property type="match status" value="1"/>
</dbReference>
<sequence length="232" mass="24884">MKRFWKTAEAVADEGRWAIRLDGRAVRTPARALLVVPGEALAGAIVAEWDAQGEEIDPGTMPMTGFANATIDRVLPALGDFRGQIAAYAESDLLCYRADDPEELVARQAAAWDSLLDWARAQLGVAFTVTSGIVPVDQPARTLAALRGAVEGLDPWLLAGVATLTQIGGSLVGTLAHLDGAIDASGLFDAASLDELWQIEQWGEDWQAAERLARRRAEFADAARYCALVRAV</sequence>
<comment type="caution">
    <text evidence="4">The sequence shown here is derived from an EMBL/GenBank/DDBJ whole genome shotgun (WGS) entry which is preliminary data.</text>
</comment>
<dbReference type="AlphaFoldDB" id="A0A9X1DFD9"/>
<organism evidence="4 5">
    <name type="scientific">Sphingobium nicotianae</name>
    <dbReference type="NCBI Taxonomy" id="2782607"/>
    <lineage>
        <taxon>Bacteria</taxon>
        <taxon>Pseudomonadati</taxon>
        <taxon>Pseudomonadota</taxon>
        <taxon>Alphaproteobacteria</taxon>
        <taxon>Sphingomonadales</taxon>
        <taxon>Sphingomonadaceae</taxon>
        <taxon>Sphingobium</taxon>
    </lineage>
</organism>
<keyword evidence="5" id="KW-1185">Reference proteome</keyword>
<name>A0A9X1DFD9_9SPHN</name>
<dbReference type="InterPro" id="IPR023335">
    <property type="entry name" value="ATP12_ortho_dom_sf"/>
</dbReference>